<dbReference type="SUPFAM" id="SSF52218">
    <property type="entry name" value="Flavoproteins"/>
    <property type="match status" value="1"/>
</dbReference>
<evidence type="ECO:0000256" key="6">
    <source>
        <dbReference type="ARBA" id="ARBA00022643"/>
    </source>
</evidence>
<comment type="caution">
    <text evidence="9">The sequence shown here is derived from an EMBL/GenBank/DDBJ whole genome shotgun (WGS) entry which is preliminary data.</text>
</comment>
<dbReference type="Proteomes" id="UP000776629">
    <property type="component" value="Unassembled WGS sequence"/>
</dbReference>
<dbReference type="RefSeq" id="WP_180871589.1">
    <property type="nucleotide sequence ID" value="NZ_JACJJQ010000002.1"/>
</dbReference>
<dbReference type="InterPro" id="IPR029039">
    <property type="entry name" value="Flavoprotein-like_sf"/>
</dbReference>
<keyword evidence="7" id="KW-0249">Electron transport</keyword>
<protein>
    <submittedName>
        <fullName evidence="9">Flavodoxin</fullName>
    </submittedName>
</protein>
<dbReference type="PANTHER" id="PTHR42809">
    <property type="entry name" value="FLAVODOXIN 2"/>
    <property type="match status" value="1"/>
</dbReference>
<accession>A0ABS2ELB2</accession>
<dbReference type="InterPro" id="IPR050619">
    <property type="entry name" value="Flavodoxin"/>
</dbReference>
<keyword evidence="5" id="KW-0285">Flavoprotein</keyword>
<evidence type="ECO:0000259" key="8">
    <source>
        <dbReference type="PROSITE" id="PS50902"/>
    </source>
</evidence>
<comment type="cofactor">
    <cofactor evidence="1">
        <name>FMN</name>
        <dbReference type="ChEBI" id="CHEBI:58210"/>
    </cofactor>
</comment>
<dbReference type="Gene3D" id="3.40.50.360">
    <property type="match status" value="1"/>
</dbReference>
<evidence type="ECO:0000256" key="2">
    <source>
        <dbReference type="ARBA" id="ARBA00003297"/>
    </source>
</evidence>
<comment type="function">
    <text evidence="2">Low-potential electron donor to a number of redox enzymes.</text>
</comment>
<feature type="domain" description="Flavodoxin-like" evidence="8">
    <location>
        <begin position="4"/>
        <end position="144"/>
    </location>
</feature>
<dbReference type="Pfam" id="PF00258">
    <property type="entry name" value="Flavodoxin_1"/>
    <property type="match status" value="1"/>
</dbReference>
<evidence type="ECO:0000256" key="4">
    <source>
        <dbReference type="ARBA" id="ARBA00022448"/>
    </source>
</evidence>
<dbReference type="InterPro" id="IPR008254">
    <property type="entry name" value="Flavodoxin/NO_synth"/>
</dbReference>
<evidence type="ECO:0000256" key="5">
    <source>
        <dbReference type="ARBA" id="ARBA00022630"/>
    </source>
</evidence>
<evidence type="ECO:0000256" key="7">
    <source>
        <dbReference type="ARBA" id="ARBA00022982"/>
    </source>
</evidence>
<evidence type="ECO:0000256" key="1">
    <source>
        <dbReference type="ARBA" id="ARBA00001917"/>
    </source>
</evidence>
<dbReference type="NCBIfam" id="NF005587">
    <property type="entry name" value="PRK07308.1"/>
    <property type="match status" value="1"/>
</dbReference>
<reference evidence="9 10" key="1">
    <citation type="journal article" date="2021" name="Sci. Rep.">
        <title>The distribution of antibiotic resistance genes in chicken gut microbiota commensals.</title>
        <authorList>
            <person name="Juricova H."/>
            <person name="Matiasovicova J."/>
            <person name="Kubasova T."/>
            <person name="Cejkova D."/>
            <person name="Rychlik I."/>
        </authorList>
    </citation>
    <scope>NUCLEOTIDE SEQUENCE [LARGE SCALE GENOMIC DNA]</scope>
    <source>
        <strain evidence="9 10">An810</strain>
    </source>
</reference>
<evidence type="ECO:0000313" key="10">
    <source>
        <dbReference type="Proteomes" id="UP000776629"/>
    </source>
</evidence>
<keyword evidence="6" id="KW-0288">FMN</keyword>
<organism evidence="9 10">
    <name type="scientific">Limosilactobacillus alvi</name>
    <dbReference type="NCBI Taxonomy" id="990412"/>
    <lineage>
        <taxon>Bacteria</taxon>
        <taxon>Bacillati</taxon>
        <taxon>Bacillota</taxon>
        <taxon>Bacilli</taxon>
        <taxon>Lactobacillales</taxon>
        <taxon>Lactobacillaceae</taxon>
        <taxon>Limosilactobacillus</taxon>
    </lineage>
</organism>
<gene>
    <name evidence="9" type="ORF">H5993_00725</name>
</gene>
<comment type="similarity">
    <text evidence="3">Belongs to the flavodoxin family.</text>
</comment>
<proteinExistence type="inferred from homology"/>
<dbReference type="PROSITE" id="PS50902">
    <property type="entry name" value="FLAVODOXIN_LIKE"/>
    <property type="match status" value="1"/>
</dbReference>
<keyword evidence="10" id="KW-1185">Reference proteome</keyword>
<sequence>MTKAVVVYATITGNNEDVADLVTDALENLGVEVDEKEITMADVADFNDADICVVCPYTYDEGALPEEGLDFYDDLREADLTGKIYGVAGSGDTFYADDYCRAVDDFGKAFEDANATKGSENLHIDLAPEADDVKKIDAFAAELVKQAKN</sequence>
<dbReference type="EMBL" id="JACJJQ010000002">
    <property type="protein sequence ID" value="MBM6753293.1"/>
    <property type="molecule type" value="Genomic_DNA"/>
</dbReference>
<evidence type="ECO:0000256" key="3">
    <source>
        <dbReference type="ARBA" id="ARBA00005267"/>
    </source>
</evidence>
<evidence type="ECO:0000313" key="9">
    <source>
        <dbReference type="EMBL" id="MBM6753293.1"/>
    </source>
</evidence>
<keyword evidence="4" id="KW-0813">Transport</keyword>
<dbReference type="PANTHER" id="PTHR42809:SF1">
    <property type="entry name" value="FLAVODOXIN 1"/>
    <property type="match status" value="1"/>
</dbReference>
<name>A0ABS2ELB2_9LACO</name>